<dbReference type="EMBL" id="JARKIB010000497">
    <property type="protein sequence ID" value="KAJ7703805.1"/>
    <property type="molecule type" value="Genomic_DNA"/>
</dbReference>
<organism evidence="2 3">
    <name type="scientific">Mycena metata</name>
    <dbReference type="NCBI Taxonomy" id="1033252"/>
    <lineage>
        <taxon>Eukaryota</taxon>
        <taxon>Fungi</taxon>
        <taxon>Dikarya</taxon>
        <taxon>Basidiomycota</taxon>
        <taxon>Agaricomycotina</taxon>
        <taxon>Agaricomycetes</taxon>
        <taxon>Agaricomycetidae</taxon>
        <taxon>Agaricales</taxon>
        <taxon>Marasmiineae</taxon>
        <taxon>Mycenaceae</taxon>
        <taxon>Mycena</taxon>
    </lineage>
</organism>
<sequence>MTGDTALGKVLSLNSIQSSSILPISMGKFILKTGGPAGSTGNFMSFGMVVLNPVSLEKFWFGRNSSSGFLRPAGGRGNLICNFEVGRDKGKMIESLISPPVSFDRPSSLPFPPTDSQLAARPMQISEVVAVGVFCSYFSIIVGLFLLIARSLSSQNWGGRVYVFIALSVASFVHTWFLEFQGLRTVRQGSYFHWAYR</sequence>
<keyword evidence="1" id="KW-0812">Transmembrane</keyword>
<dbReference type="AlphaFoldDB" id="A0AAD7GRS3"/>
<feature type="transmembrane region" description="Helical" evidence="1">
    <location>
        <begin position="128"/>
        <end position="149"/>
    </location>
</feature>
<protein>
    <submittedName>
        <fullName evidence="2">Uncharacterized protein</fullName>
    </submittedName>
</protein>
<comment type="caution">
    <text evidence="2">The sequence shown here is derived from an EMBL/GenBank/DDBJ whole genome shotgun (WGS) entry which is preliminary data.</text>
</comment>
<dbReference type="Proteomes" id="UP001215598">
    <property type="component" value="Unassembled WGS sequence"/>
</dbReference>
<keyword evidence="3" id="KW-1185">Reference proteome</keyword>
<accession>A0AAD7GRS3</accession>
<keyword evidence="1" id="KW-1133">Transmembrane helix</keyword>
<name>A0AAD7GRS3_9AGAR</name>
<evidence type="ECO:0000313" key="3">
    <source>
        <dbReference type="Proteomes" id="UP001215598"/>
    </source>
</evidence>
<feature type="transmembrane region" description="Helical" evidence="1">
    <location>
        <begin position="161"/>
        <end position="178"/>
    </location>
</feature>
<keyword evidence="1" id="KW-0472">Membrane</keyword>
<evidence type="ECO:0000313" key="2">
    <source>
        <dbReference type="EMBL" id="KAJ7703805.1"/>
    </source>
</evidence>
<evidence type="ECO:0000256" key="1">
    <source>
        <dbReference type="SAM" id="Phobius"/>
    </source>
</evidence>
<reference evidence="2" key="1">
    <citation type="submission" date="2023-03" db="EMBL/GenBank/DDBJ databases">
        <title>Massive genome expansion in bonnet fungi (Mycena s.s.) driven by repeated elements and novel gene families across ecological guilds.</title>
        <authorList>
            <consortium name="Lawrence Berkeley National Laboratory"/>
            <person name="Harder C.B."/>
            <person name="Miyauchi S."/>
            <person name="Viragh M."/>
            <person name="Kuo A."/>
            <person name="Thoen E."/>
            <person name="Andreopoulos B."/>
            <person name="Lu D."/>
            <person name="Skrede I."/>
            <person name="Drula E."/>
            <person name="Henrissat B."/>
            <person name="Morin E."/>
            <person name="Kohler A."/>
            <person name="Barry K."/>
            <person name="LaButti K."/>
            <person name="Morin E."/>
            <person name="Salamov A."/>
            <person name="Lipzen A."/>
            <person name="Mereny Z."/>
            <person name="Hegedus B."/>
            <person name="Baldrian P."/>
            <person name="Stursova M."/>
            <person name="Weitz H."/>
            <person name="Taylor A."/>
            <person name="Grigoriev I.V."/>
            <person name="Nagy L.G."/>
            <person name="Martin F."/>
            <person name="Kauserud H."/>
        </authorList>
    </citation>
    <scope>NUCLEOTIDE SEQUENCE</scope>
    <source>
        <strain evidence="2">CBHHK182m</strain>
    </source>
</reference>
<gene>
    <name evidence="2" type="ORF">B0H16DRAFT_1829405</name>
</gene>
<proteinExistence type="predicted"/>